<evidence type="ECO:0000313" key="3">
    <source>
        <dbReference type="EMBL" id="UVS69151.1"/>
    </source>
</evidence>
<reference evidence="3" key="1">
    <citation type="submission" date="2022-08" db="EMBL/GenBank/DDBJ databases">
        <title>Dynamic responses of ammonia-oxidizing microbial communities induced by reactive oxygen species (ROS) in fluctuating redox aquifers.</title>
        <authorList>
            <person name="Wang P."/>
            <person name="Wang H."/>
        </authorList>
    </citation>
    <scope>NUCLEOTIDE SEQUENCE</scope>
    <source>
        <strain evidence="3">PLX03</strain>
    </source>
</reference>
<sequence length="439" mass="49263">MSHHPSEQNMIPCCPPLETKPVCDVMDFHYRLLHQQQSRVSVEVIVHARLQRCPGPLALGDLVYSTTLFPGEKVRLFTTDRRTRFTYDSASKVSYRNEQTQEEHFYMSSWSDFMSDLSIKDHARSTNTNKGHFDTHGETSGFLETVFSGPSVDVSGNYNSESTSDFLRELSQHARASHHRAEMGARASSTVSIGEVSSRSHVQTESQDHFESSSREFSNPNKCHAVTFYFYRINKMQHVKFTIESIERRVIDPAADTRVTNNPFASRGSVSAIPAAVLATDKERLSAEAIGRESFLRNQSAASATATVGTIQPGFLVTARAANLLQQPLTESMRREALESVDKQLIAAGLLERVGNDVRISPVAQKKYSFEATSALPTPGMLVRGCVDDCNICEKELMEAMQLDLERKKLENEKLKKEIEILEKSQEYRCCPAPMPEEE</sequence>
<feature type="region of interest" description="Disordered" evidence="2">
    <location>
        <begin position="173"/>
        <end position="216"/>
    </location>
</feature>
<dbReference type="Proteomes" id="UP001059771">
    <property type="component" value="Chromosome"/>
</dbReference>
<keyword evidence="1" id="KW-0175">Coiled coil</keyword>
<proteinExistence type="predicted"/>
<dbReference type="RefSeq" id="WP_075056237.1">
    <property type="nucleotide sequence ID" value="NZ_CP103305.1"/>
</dbReference>
<dbReference type="EMBL" id="CP103305">
    <property type="protein sequence ID" value="UVS69151.1"/>
    <property type="molecule type" value="Genomic_DNA"/>
</dbReference>
<feature type="coiled-coil region" evidence="1">
    <location>
        <begin position="393"/>
        <end position="427"/>
    </location>
</feature>
<name>A0A977IDS0_9ARCH</name>
<accession>A0A977IDS0</accession>
<organism evidence="3">
    <name type="scientific">Nitrososphaera viennensis</name>
    <dbReference type="NCBI Taxonomy" id="1034015"/>
    <lineage>
        <taxon>Archaea</taxon>
        <taxon>Nitrososphaerota</taxon>
        <taxon>Nitrososphaeria</taxon>
        <taxon>Nitrososphaerales</taxon>
        <taxon>Nitrososphaeraceae</taxon>
        <taxon>Nitrososphaera</taxon>
    </lineage>
</organism>
<dbReference type="AlphaFoldDB" id="A0A977IDS0"/>
<evidence type="ECO:0000256" key="2">
    <source>
        <dbReference type="SAM" id="MobiDB-lite"/>
    </source>
</evidence>
<feature type="compositionally biased region" description="Polar residues" evidence="2">
    <location>
        <begin position="187"/>
        <end position="205"/>
    </location>
</feature>
<dbReference type="GeneID" id="74948225"/>
<gene>
    <name evidence="3" type="ORF">NWT39_14770</name>
</gene>
<protein>
    <submittedName>
        <fullName evidence="3">Uncharacterized protein</fullName>
    </submittedName>
</protein>
<evidence type="ECO:0000256" key="1">
    <source>
        <dbReference type="SAM" id="Coils"/>
    </source>
</evidence>